<gene>
    <name evidence="1" type="ORF">G7Y89_g10064</name>
</gene>
<proteinExistence type="predicted"/>
<dbReference type="Proteomes" id="UP000566819">
    <property type="component" value="Unassembled WGS sequence"/>
</dbReference>
<evidence type="ECO:0000313" key="1">
    <source>
        <dbReference type="EMBL" id="KAF4628089.1"/>
    </source>
</evidence>
<reference evidence="1 2" key="1">
    <citation type="submission" date="2020-03" db="EMBL/GenBank/DDBJ databases">
        <title>Draft Genome Sequence of Cudoniella acicularis.</title>
        <authorList>
            <person name="Buettner E."/>
            <person name="Kellner H."/>
        </authorList>
    </citation>
    <scope>NUCLEOTIDE SEQUENCE [LARGE SCALE GENOMIC DNA]</scope>
    <source>
        <strain evidence="1 2">DSM 108380</strain>
    </source>
</reference>
<accession>A0A8H4RG82</accession>
<name>A0A8H4RG82_9HELO</name>
<comment type="caution">
    <text evidence="1">The sequence shown here is derived from an EMBL/GenBank/DDBJ whole genome shotgun (WGS) entry which is preliminary data.</text>
</comment>
<dbReference type="Gene3D" id="2.160.20.80">
    <property type="entry name" value="E3 ubiquitin-protein ligase SopA"/>
    <property type="match status" value="1"/>
</dbReference>
<dbReference type="OrthoDB" id="3531154at2759"/>
<dbReference type="EMBL" id="JAAMPI010000863">
    <property type="protein sequence ID" value="KAF4628089.1"/>
    <property type="molecule type" value="Genomic_DNA"/>
</dbReference>
<keyword evidence="2" id="KW-1185">Reference proteome</keyword>
<sequence length="387" mass="44641">MPDIKVRWTVDSTIELVHLNQITLQRRKLQNVQLQTCTLLDAILFDCKLSDCTVYSCNIINSCVRAFTINDSIVVNSRFSNSEDAGRNSGIERMNECLGVKGKLSGVKTEYGYVVPAEEWFWEARTTFQFCTLSNLTIETSNIYGSTLYNCDISNSTIQDSKVFNCRLHHIEATNSAVGAKSVFTTSPLALRRFPPEIRELIYKLSLRWRGQTPRLLQALCGDPELYYKALAVMTRFNIFVLRKQNFNPAINMAMSVCKNIRYFGIVTKDLRKRHVTAHILANSINVKSLLIVPHNYRSLKFWFFESFGSLGESPRVENLQIKVPLVGRKEKEEYKRTDEILVFVKKYLRPHYKGLLTRARTLGYEVWEWNAPKGKYFTSDSYEEAE</sequence>
<organism evidence="1 2">
    <name type="scientific">Cudoniella acicularis</name>
    <dbReference type="NCBI Taxonomy" id="354080"/>
    <lineage>
        <taxon>Eukaryota</taxon>
        <taxon>Fungi</taxon>
        <taxon>Dikarya</taxon>
        <taxon>Ascomycota</taxon>
        <taxon>Pezizomycotina</taxon>
        <taxon>Leotiomycetes</taxon>
        <taxon>Helotiales</taxon>
        <taxon>Tricladiaceae</taxon>
        <taxon>Cudoniella</taxon>
    </lineage>
</organism>
<dbReference type="SUPFAM" id="SSF141571">
    <property type="entry name" value="Pentapeptide repeat-like"/>
    <property type="match status" value="2"/>
</dbReference>
<evidence type="ECO:0000313" key="2">
    <source>
        <dbReference type="Proteomes" id="UP000566819"/>
    </source>
</evidence>
<dbReference type="AlphaFoldDB" id="A0A8H4RG82"/>
<protein>
    <submittedName>
        <fullName evidence="1">Uncharacterized protein</fullName>
    </submittedName>
</protein>